<accession>A0A1V0SA96</accession>
<dbReference type="Pfam" id="PF00615">
    <property type="entry name" value="RGS"/>
    <property type="match status" value="1"/>
</dbReference>
<dbReference type="PANTHER" id="PTHR10845:SF192">
    <property type="entry name" value="DOUBLE HIT, ISOFORM B"/>
    <property type="match status" value="1"/>
</dbReference>
<dbReference type="SMART" id="SM00315">
    <property type="entry name" value="RGS"/>
    <property type="match status" value="1"/>
</dbReference>
<dbReference type="GO" id="GO:0006355">
    <property type="term" value="P:regulation of DNA-templated transcription"/>
    <property type="evidence" value="ECO:0007669"/>
    <property type="project" value="InterPro"/>
</dbReference>
<dbReference type="CDD" id="cd07440">
    <property type="entry name" value="RGS"/>
    <property type="match status" value="1"/>
</dbReference>
<protein>
    <submittedName>
        <fullName evidence="4">Regulator of G protein signaling domain</fullName>
    </submittedName>
</protein>
<name>A0A1V0SA96_9VIRU</name>
<evidence type="ECO:0000259" key="2">
    <source>
        <dbReference type="PROSITE" id="PS50112"/>
    </source>
</evidence>
<dbReference type="SUPFAM" id="SSF55785">
    <property type="entry name" value="PYP-like sensor domain (PAS domain)"/>
    <property type="match status" value="1"/>
</dbReference>
<dbReference type="InterPro" id="IPR044926">
    <property type="entry name" value="RGS_subdomain_2"/>
</dbReference>
<dbReference type="InterPro" id="IPR000014">
    <property type="entry name" value="PAS"/>
</dbReference>
<dbReference type="EMBL" id="KY684083">
    <property type="protein sequence ID" value="ARF08640.1"/>
    <property type="molecule type" value="Genomic_DNA"/>
</dbReference>
<dbReference type="Gene3D" id="3.30.450.20">
    <property type="entry name" value="PAS domain"/>
    <property type="match status" value="1"/>
</dbReference>
<dbReference type="SUPFAM" id="SSF48097">
    <property type="entry name" value="Regulator of G-protein signaling, RGS"/>
    <property type="match status" value="1"/>
</dbReference>
<dbReference type="PANTHER" id="PTHR10845">
    <property type="entry name" value="REGULATOR OF G PROTEIN SIGNALING"/>
    <property type="match status" value="1"/>
</dbReference>
<organism evidence="4">
    <name type="scientific">Catovirus CTV1</name>
    <dbReference type="NCBI Taxonomy" id="1977631"/>
    <lineage>
        <taxon>Viruses</taxon>
        <taxon>Varidnaviria</taxon>
        <taxon>Bamfordvirae</taxon>
        <taxon>Nucleocytoviricota</taxon>
        <taxon>Megaviricetes</taxon>
        <taxon>Imitervirales</taxon>
        <taxon>Mimiviridae</taxon>
        <taxon>Klosneuvirinae</taxon>
        <taxon>Catovirus</taxon>
    </lineage>
</organism>
<dbReference type="Gene3D" id="1.10.167.10">
    <property type="entry name" value="Regulator of G-protein Signalling 4, domain 2"/>
    <property type="match status" value="1"/>
</dbReference>
<feature type="domain" description="RGS" evidence="3">
    <location>
        <begin position="307"/>
        <end position="429"/>
    </location>
</feature>
<evidence type="ECO:0000313" key="4">
    <source>
        <dbReference type="EMBL" id="ARF08640.1"/>
    </source>
</evidence>
<evidence type="ECO:0000256" key="1">
    <source>
        <dbReference type="SAM" id="Coils"/>
    </source>
</evidence>
<dbReference type="NCBIfam" id="TIGR00229">
    <property type="entry name" value="sensory_box"/>
    <property type="match status" value="1"/>
</dbReference>
<evidence type="ECO:0000259" key="3">
    <source>
        <dbReference type="PROSITE" id="PS50132"/>
    </source>
</evidence>
<dbReference type="SUPFAM" id="SSF50729">
    <property type="entry name" value="PH domain-like"/>
    <property type="match status" value="1"/>
</dbReference>
<dbReference type="PROSITE" id="PS50132">
    <property type="entry name" value="RGS"/>
    <property type="match status" value="1"/>
</dbReference>
<feature type="domain" description="PAS" evidence="2">
    <location>
        <begin position="112"/>
        <end position="181"/>
    </location>
</feature>
<dbReference type="CDD" id="cd00130">
    <property type="entry name" value="PAS"/>
    <property type="match status" value="1"/>
</dbReference>
<reference evidence="4" key="1">
    <citation type="journal article" date="2017" name="Science">
        <title>Giant viruses with an expanded complement of translation system components.</title>
        <authorList>
            <person name="Schulz F."/>
            <person name="Yutin N."/>
            <person name="Ivanova N.N."/>
            <person name="Ortega D.R."/>
            <person name="Lee T.K."/>
            <person name="Vierheilig J."/>
            <person name="Daims H."/>
            <person name="Horn M."/>
            <person name="Wagner M."/>
            <person name="Jensen G.J."/>
            <person name="Kyrpides N.C."/>
            <person name="Koonin E.V."/>
            <person name="Woyke T."/>
        </authorList>
    </citation>
    <scope>NUCLEOTIDE SEQUENCE</scope>
    <source>
        <strain evidence="4">CTV1</strain>
    </source>
</reference>
<dbReference type="InterPro" id="IPR036305">
    <property type="entry name" value="RGS_sf"/>
</dbReference>
<dbReference type="Pfam" id="PF00989">
    <property type="entry name" value="PAS"/>
    <property type="match status" value="1"/>
</dbReference>
<dbReference type="InterPro" id="IPR016137">
    <property type="entry name" value="RGS"/>
</dbReference>
<dbReference type="InterPro" id="IPR035965">
    <property type="entry name" value="PAS-like_dom_sf"/>
</dbReference>
<proteinExistence type="predicted"/>
<keyword evidence="1" id="KW-0175">Coiled coil</keyword>
<feature type="coiled-coil region" evidence="1">
    <location>
        <begin position="261"/>
        <end position="302"/>
    </location>
</feature>
<sequence length="434" mass="51680">MEYDCDLSGNLLEKKDTLFGHKYKKYFYVVKNNNFLKYKCFKGDLVESIDLSMLSDVRQGFFETKKTLTLIQVNGVAKVYYFIDSNEFDILFNKVNYVMQKNKGEKFIKEIEILESVGDACIITNDIFEIVGFNEKAEKLLGYRRNEIYAKNIKIFMFDYYSNYYQNVISTKKINEAINRKMFVKIKNGKKISVSMSIGEYISKTSLRKIYIHILRELGNPPEIENNTEDDRFKIFTIINQYSEELKTKITNYYSNDIKMRDSYEQRIRILEEENRNLLKCLSECNEKKRDLEDNLNFYKRKSCRTNLIQVLSNEYSFNCLLDFCKENKNEENILFWKALDKLKNKYITEPDHESLQLDVKEIYLTFIKKGAQYEINVAEKIKESILEDIENKKNLYYVFDPVVYEVVYNLNENIFPLFLDTPNGRKIMSLLNQ</sequence>
<dbReference type="PROSITE" id="PS50112">
    <property type="entry name" value="PAS"/>
    <property type="match status" value="1"/>
</dbReference>
<dbReference type="InterPro" id="IPR013767">
    <property type="entry name" value="PAS_fold"/>
</dbReference>
<gene>
    <name evidence="4" type="ORF">Catovirus_1_690</name>
</gene>